<evidence type="ECO:0000313" key="5">
    <source>
        <dbReference type="Ensembl" id="ENSHHUP00000070776.1"/>
    </source>
</evidence>
<evidence type="ECO:0000259" key="3">
    <source>
        <dbReference type="Pfam" id="PF08626"/>
    </source>
</evidence>
<sequence>MSIPDYMQCAEDHQTVLVVVQPVGIVPEDEFFRIYKRIASVAQVSIRDSQRNLYIRYRHHYLPENNEWGDFQTHRKVVGLISVTTCGSAKEWPQTSDRFHSQKDVFGATLYDSRLLVFGLQGEIAEQQRTDVAFYSSYDVCPDVEKRVEDFVESIFIVLESKRLDRATDKSGDKIPLLCVPFEKKDFVGLDTDSRHYKKRCQGRMRKHVGDLCLQAGMLQDALVHYHMAVELLRSVNDFLWLGAALEGLCSASVIFHYPGGTAGKAAGRKPSLAQGALTANGISADTSSEIGRAKNCLRPEDIIEKYKEAISYYGKYKNAGVIELEACVKAVRVLAIQKRAMEASEFLQNAVYINLGQLSEEEKIQRYSILSELYDLIGFHRKSAFFKRVAAMQCVAPTIPEPGWRACYKLLLETLPGYSLCLDPKDFSKGTHRGWAAVQVRLLHELVYASRRMGNPGLSVRHLSFLLQTMLDLLSDQGQPTHTHTHTHTSKGYRNPDEEAVSQLPLKPGQSVTLTVNIKVRLDFSGGENLLQDLNDDGISVTGLPSSSPLRQVLKPRAETKPLGSESSKTDYNHVKTLEAVMTFKYSGGAGKVEGYYRDLTLGVHVDVEPSVFFTRVSTLPATRTRQCHLLLDVFNSTEHELTVSANNNQDLVLHASECQRMAIQVAKFDFDTLPQPDQEAVRYTNPKLLEEERLHTQASMINSTLGITWNIISFGEASVEGVLNQLVLEHLQLAPLQWDVVVNGKPCDCDIIADCKVGDAVPLEVKLTNRSKNAVGPFALTVVPFQDYQNGVKNYDLQDAVTFIGSNTFNIDTVNPTEDSVCMGALLFLYTGDFYLNIKFQDDNAGQGNEVPPSWFGLPSIHIKALEAPIEAGA</sequence>
<dbReference type="InterPro" id="IPR013935">
    <property type="entry name" value="Trs120_TRAPPC9"/>
</dbReference>
<keyword evidence="6" id="KW-1185">Reference proteome</keyword>
<evidence type="ECO:0000256" key="2">
    <source>
        <dbReference type="SAM" id="MobiDB-lite"/>
    </source>
</evidence>
<dbReference type="PANTHER" id="PTHR21512:SF5">
    <property type="entry name" value="TRAFFICKING PROTEIN PARTICLE COMPLEX SUBUNIT 9"/>
    <property type="match status" value="1"/>
</dbReference>
<feature type="domain" description="Trs120/TRAPPC9 N-terminal" evidence="3">
    <location>
        <begin position="186"/>
        <end position="259"/>
    </location>
</feature>
<reference evidence="5" key="2">
    <citation type="submission" date="2025-08" db="UniProtKB">
        <authorList>
            <consortium name="Ensembl"/>
        </authorList>
    </citation>
    <scope>IDENTIFICATION</scope>
</reference>
<feature type="domain" description="Trs120/TRAPPC9 fourth Ig-like" evidence="4">
    <location>
        <begin position="756"/>
        <end position="867"/>
    </location>
</feature>
<dbReference type="AlphaFoldDB" id="A0A4W5Q0P8"/>
<proteinExistence type="inferred from homology"/>
<dbReference type="GeneTree" id="ENSGT00390000006486"/>
<evidence type="ECO:0000259" key="4">
    <source>
        <dbReference type="Pfam" id="PF26283"/>
    </source>
</evidence>
<dbReference type="Pfam" id="PF08626">
    <property type="entry name" value="TRAPPC9-Trs120"/>
    <property type="match status" value="1"/>
</dbReference>
<comment type="similarity">
    <text evidence="1">Belongs to the NIBP family.</text>
</comment>
<dbReference type="GO" id="GO:0005802">
    <property type="term" value="C:trans-Golgi network"/>
    <property type="evidence" value="ECO:0007669"/>
    <property type="project" value="TreeGrafter"/>
</dbReference>
<dbReference type="Pfam" id="PF26283">
    <property type="entry name" value="Ig_TRAPPC9-Trs120_4th"/>
    <property type="match status" value="1"/>
</dbReference>
<reference evidence="5" key="3">
    <citation type="submission" date="2025-09" db="UniProtKB">
        <authorList>
            <consortium name="Ensembl"/>
        </authorList>
    </citation>
    <scope>IDENTIFICATION</scope>
</reference>
<feature type="region of interest" description="Disordered" evidence="2">
    <location>
        <begin position="543"/>
        <end position="570"/>
    </location>
</feature>
<organism evidence="5 6">
    <name type="scientific">Hucho hucho</name>
    <name type="common">huchen</name>
    <dbReference type="NCBI Taxonomy" id="62062"/>
    <lineage>
        <taxon>Eukaryota</taxon>
        <taxon>Metazoa</taxon>
        <taxon>Chordata</taxon>
        <taxon>Craniata</taxon>
        <taxon>Vertebrata</taxon>
        <taxon>Euteleostomi</taxon>
        <taxon>Actinopterygii</taxon>
        <taxon>Neopterygii</taxon>
        <taxon>Teleostei</taxon>
        <taxon>Protacanthopterygii</taxon>
        <taxon>Salmoniformes</taxon>
        <taxon>Salmonidae</taxon>
        <taxon>Salmoninae</taxon>
        <taxon>Hucho</taxon>
    </lineage>
</organism>
<dbReference type="PANTHER" id="PTHR21512">
    <property type="entry name" value="TRAFFICKING PROTEIN PARTICLE COMPLEX SUBUNIT 9"/>
    <property type="match status" value="1"/>
</dbReference>
<dbReference type="InterPro" id="IPR058563">
    <property type="entry name" value="Trs120_TRAPPC9_N"/>
</dbReference>
<feature type="region of interest" description="Disordered" evidence="2">
    <location>
        <begin position="478"/>
        <end position="500"/>
    </location>
</feature>
<name>A0A4W5Q0P8_9TELE</name>
<dbReference type="Ensembl" id="ENSHHUT00000073128.1">
    <property type="protein sequence ID" value="ENSHHUP00000070776.1"/>
    <property type="gene ID" value="ENSHHUG00000041538.1"/>
</dbReference>
<evidence type="ECO:0000256" key="1">
    <source>
        <dbReference type="ARBA" id="ARBA00008459"/>
    </source>
</evidence>
<evidence type="ECO:0000313" key="6">
    <source>
        <dbReference type="Proteomes" id="UP000314982"/>
    </source>
</evidence>
<reference evidence="6" key="1">
    <citation type="submission" date="2018-06" db="EMBL/GenBank/DDBJ databases">
        <title>Genome assembly of Danube salmon.</title>
        <authorList>
            <person name="Macqueen D.J."/>
            <person name="Gundappa M.K."/>
        </authorList>
    </citation>
    <scope>NUCLEOTIDE SEQUENCE [LARGE SCALE GENOMIC DNA]</scope>
</reference>
<protein>
    <submittedName>
        <fullName evidence="5">Trafficking protein particle complex subunit 9</fullName>
    </submittedName>
</protein>
<dbReference type="InterPro" id="IPR058568">
    <property type="entry name" value="Ig_TRAPPC9_Trs120_4th"/>
</dbReference>
<accession>A0A4W5Q0P8</accession>
<dbReference type="Proteomes" id="UP000314982">
    <property type="component" value="Unassembled WGS sequence"/>
</dbReference>